<evidence type="ECO:0000259" key="1">
    <source>
        <dbReference type="SMART" id="SM00479"/>
    </source>
</evidence>
<dbReference type="GO" id="GO:0004527">
    <property type="term" value="F:exonuclease activity"/>
    <property type="evidence" value="ECO:0007669"/>
    <property type="project" value="UniProtKB-KW"/>
</dbReference>
<dbReference type="InterPro" id="IPR012337">
    <property type="entry name" value="RNaseH-like_sf"/>
</dbReference>
<comment type="caution">
    <text evidence="2">The sequence shown here is derived from an EMBL/GenBank/DDBJ whole genome shotgun (WGS) entry which is preliminary data.</text>
</comment>
<accession>A0A7X6DDE0</accession>
<dbReference type="GO" id="GO:0006259">
    <property type="term" value="P:DNA metabolic process"/>
    <property type="evidence" value="ECO:0007669"/>
    <property type="project" value="UniProtKB-ARBA"/>
</dbReference>
<dbReference type="SMART" id="SM00479">
    <property type="entry name" value="EXOIII"/>
    <property type="match status" value="1"/>
</dbReference>
<dbReference type="CDD" id="cd06127">
    <property type="entry name" value="DEDDh"/>
    <property type="match status" value="1"/>
</dbReference>
<keyword evidence="2" id="KW-0378">Hydrolase</keyword>
<dbReference type="AlphaFoldDB" id="A0A7X6DDE0"/>
<dbReference type="SUPFAM" id="SSF53098">
    <property type="entry name" value="Ribonuclease H-like"/>
    <property type="match status" value="1"/>
</dbReference>
<evidence type="ECO:0000313" key="2">
    <source>
        <dbReference type="EMBL" id="NKE65087.1"/>
    </source>
</evidence>
<dbReference type="GO" id="GO:0003676">
    <property type="term" value="F:nucleic acid binding"/>
    <property type="evidence" value="ECO:0007669"/>
    <property type="project" value="InterPro"/>
</dbReference>
<sequence>MTASVPGWPWWRRRVMDEARWVMVDVETSGLDAARDRLLAVAAIALRVDWQDRRLEVVIGDSFEVVLRQDEPSTRDNILLHGIGVQRQQEGVPAREALEAFARFAGHSPLLAFHAAFDQMLIGRHVRMALGTKLPNQWLDIEQLCGVTHPHVRARSLDEWLAHFGIRCAARHQAAADTLAECELLLRIWPQVAAECSGWRDVRQLASRHRWVRRA</sequence>
<reference evidence="2 3" key="1">
    <citation type="journal article" date="2020" name="Nature">
        <title>Bacterial chemolithoautotrophy via manganese oxidation.</title>
        <authorList>
            <person name="Yu H."/>
            <person name="Leadbetter J.R."/>
        </authorList>
    </citation>
    <scope>NUCLEOTIDE SEQUENCE [LARGE SCALE GENOMIC DNA]</scope>
    <source>
        <strain evidence="2 3">RBP-1</strain>
    </source>
</reference>
<dbReference type="EMBL" id="VTOX01000001">
    <property type="protein sequence ID" value="NKE65087.1"/>
    <property type="molecule type" value="Genomic_DNA"/>
</dbReference>
<feature type="domain" description="Exonuclease" evidence="1">
    <location>
        <begin position="20"/>
        <end position="194"/>
    </location>
</feature>
<protein>
    <submittedName>
        <fullName evidence="2">3'-5' exonuclease</fullName>
    </submittedName>
</protein>
<gene>
    <name evidence="2" type="ORF">RAMLITH_04580</name>
</gene>
<dbReference type="Gene3D" id="3.30.420.10">
    <property type="entry name" value="Ribonuclease H-like superfamily/Ribonuclease H"/>
    <property type="match status" value="1"/>
</dbReference>
<dbReference type="Proteomes" id="UP000521868">
    <property type="component" value="Unassembled WGS sequence"/>
</dbReference>
<name>A0A7X6DDE0_9BURK</name>
<proteinExistence type="predicted"/>
<keyword evidence="2" id="KW-0269">Exonuclease</keyword>
<organism evidence="2 3">
    <name type="scientific">Ramlibacter lithotrophicus</name>
    <dbReference type="NCBI Taxonomy" id="2606681"/>
    <lineage>
        <taxon>Bacteria</taxon>
        <taxon>Pseudomonadati</taxon>
        <taxon>Pseudomonadota</taxon>
        <taxon>Betaproteobacteria</taxon>
        <taxon>Burkholderiales</taxon>
        <taxon>Comamonadaceae</taxon>
        <taxon>Ramlibacter</taxon>
    </lineage>
</organism>
<dbReference type="Pfam" id="PF00929">
    <property type="entry name" value="RNase_T"/>
    <property type="match status" value="1"/>
</dbReference>
<dbReference type="InterPro" id="IPR036397">
    <property type="entry name" value="RNaseH_sf"/>
</dbReference>
<dbReference type="InterPro" id="IPR013520">
    <property type="entry name" value="Ribonucl_H"/>
</dbReference>
<keyword evidence="3" id="KW-1185">Reference proteome</keyword>
<dbReference type="RefSeq" id="WP_168106120.1">
    <property type="nucleotide sequence ID" value="NZ_VTOX01000001.1"/>
</dbReference>
<evidence type="ECO:0000313" key="3">
    <source>
        <dbReference type="Proteomes" id="UP000521868"/>
    </source>
</evidence>
<keyword evidence="2" id="KW-0540">Nuclease</keyword>